<comment type="caution">
    <text evidence="9">The sequence shown here is derived from an EMBL/GenBank/DDBJ whole genome shotgun (WGS) entry which is preliminary data.</text>
</comment>
<protein>
    <submittedName>
        <fullName evidence="9">MFS transporter</fullName>
    </submittedName>
</protein>
<evidence type="ECO:0000259" key="7">
    <source>
        <dbReference type="PROSITE" id="PS50850"/>
    </source>
</evidence>
<dbReference type="OrthoDB" id="9814001at2"/>
<proteinExistence type="predicted"/>
<dbReference type="EMBL" id="BKAX01000001">
    <property type="protein sequence ID" value="GEQ04277.1"/>
    <property type="molecule type" value="Genomic_DNA"/>
</dbReference>
<feature type="domain" description="Major facilitator superfamily (MFS) profile" evidence="7">
    <location>
        <begin position="10"/>
        <end position="386"/>
    </location>
</feature>
<keyword evidence="3 6" id="KW-0812">Transmembrane</keyword>
<evidence type="ECO:0000256" key="2">
    <source>
        <dbReference type="ARBA" id="ARBA00022448"/>
    </source>
</evidence>
<evidence type="ECO:0000256" key="6">
    <source>
        <dbReference type="SAM" id="Phobius"/>
    </source>
</evidence>
<feature type="transmembrane region" description="Helical" evidence="6">
    <location>
        <begin position="363"/>
        <end position="381"/>
    </location>
</feature>
<dbReference type="Proteomes" id="UP000283576">
    <property type="component" value="Unassembled WGS sequence"/>
</dbReference>
<evidence type="ECO:0000313" key="8">
    <source>
        <dbReference type="EMBL" id="GEQ04277.1"/>
    </source>
</evidence>
<evidence type="ECO:0000256" key="5">
    <source>
        <dbReference type="ARBA" id="ARBA00023136"/>
    </source>
</evidence>
<feature type="transmembrane region" description="Helical" evidence="6">
    <location>
        <begin position="100"/>
        <end position="123"/>
    </location>
</feature>
<accession>A0A418HMX4</accession>
<evidence type="ECO:0000313" key="9">
    <source>
        <dbReference type="EMBL" id="RIL42669.1"/>
    </source>
</evidence>
<dbReference type="AlphaFoldDB" id="A0A418HMX4"/>
<dbReference type="SUPFAM" id="SSF103473">
    <property type="entry name" value="MFS general substrate transporter"/>
    <property type="match status" value="1"/>
</dbReference>
<gene>
    <name evidence="8" type="primary">ybfD</name>
    <name evidence="9" type="ORF">BUZ01_07350</name>
    <name evidence="8" type="ORF">SGA02_01050</name>
</gene>
<dbReference type="InterPro" id="IPR036259">
    <property type="entry name" value="MFS_trans_sf"/>
</dbReference>
<dbReference type="InterPro" id="IPR011701">
    <property type="entry name" value="MFS"/>
</dbReference>
<feature type="transmembrane region" description="Helical" evidence="6">
    <location>
        <begin position="204"/>
        <end position="231"/>
    </location>
</feature>
<dbReference type="GO" id="GO:0005886">
    <property type="term" value="C:plasma membrane"/>
    <property type="evidence" value="ECO:0007669"/>
    <property type="project" value="UniProtKB-SubCell"/>
</dbReference>
<feature type="transmembrane region" description="Helical" evidence="6">
    <location>
        <begin position="243"/>
        <end position="262"/>
    </location>
</feature>
<keyword evidence="4 6" id="KW-1133">Transmembrane helix</keyword>
<evidence type="ECO:0000256" key="1">
    <source>
        <dbReference type="ARBA" id="ARBA00004651"/>
    </source>
</evidence>
<feature type="transmembrane region" description="Helical" evidence="6">
    <location>
        <begin position="44"/>
        <end position="64"/>
    </location>
</feature>
<dbReference type="InterPro" id="IPR052714">
    <property type="entry name" value="MFS_Exporter"/>
</dbReference>
<sequence length="395" mass="43027">MYNKLWSKDFILITIVNFLMYLIHYTLIVTVTKFAINQYHASESMGGLAAGIFIIGMLFGRLFSGRIIDNLPPKRILFGGIIFSIIAVGLYYTIQSLSLLMIIRLVHGIAFGIASTATGTISSRIIPDDRKGEGIGYYALSVTLASAIGPFCGIVLNQHFGFESIFNVSLIAILLALIATIFIKSLSKSENQNSYNQETKGISAYLQIEALPISIFVVFVGIAYSSVLSFLSVYTEQLNLANVSSFFFVVYALSTFVTRPFTGKIYDHFGENKVMYPVLISFIIGLLLLGGTTTGIMLLISAVFIGIGYGTIIPSAQAIAVQQSPKDKVGLATSTFFMFADFGAGIGPFILGVIIPYVGYSNLYLIMALVVLASVLLYYGLHGRKSHPQKSQTSQ</sequence>
<evidence type="ECO:0000313" key="10">
    <source>
        <dbReference type="Proteomes" id="UP000283576"/>
    </source>
</evidence>
<reference evidence="9 10" key="1">
    <citation type="journal article" date="2016" name="Front. Microbiol.">
        <title>Comprehensive Phylogenetic Analysis of Bovine Non-aureus Staphylococci Species Based on Whole-Genome Sequencing.</title>
        <authorList>
            <person name="Naushad S."/>
            <person name="Barkema H.W."/>
            <person name="Luby C."/>
            <person name="Condas L.A."/>
            <person name="Nobrega D.B."/>
            <person name="Carson D.A."/>
            <person name="De Buck J."/>
        </authorList>
    </citation>
    <scope>NUCLEOTIDE SEQUENCE [LARGE SCALE GENOMIC DNA]</scope>
    <source>
        <strain evidence="9 10">SNUC 1388</strain>
    </source>
</reference>
<dbReference type="Pfam" id="PF07690">
    <property type="entry name" value="MFS_1"/>
    <property type="match status" value="1"/>
</dbReference>
<dbReference type="Proteomes" id="UP000321057">
    <property type="component" value="Unassembled WGS sequence"/>
</dbReference>
<feature type="transmembrane region" description="Helical" evidence="6">
    <location>
        <begin position="336"/>
        <end position="357"/>
    </location>
</feature>
<dbReference type="PANTHER" id="PTHR23531">
    <property type="entry name" value="QUINOLENE RESISTANCE PROTEIN NORA"/>
    <property type="match status" value="1"/>
</dbReference>
<dbReference type="Gene3D" id="1.20.1250.20">
    <property type="entry name" value="MFS general substrate transporter like domains"/>
    <property type="match status" value="1"/>
</dbReference>
<dbReference type="PROSITE" id="PS50850">
    <property type="entry name" value="MFS"/>
    <property type="match status" value="1"/>
</dbReference>
<reference evidence="8 11" key="2">
    <citation type="submission" date="2019-07" db="EMBL/GenBank/DDBJ databases">
        <title>Whole genome shotgun sequence of Staphylococcus gallinarum NBRC 109767.</title>
        <authorList>
            <person name="Hosoyama A."/>
            <person name="Uohara A."/>
            <person name="Ohji S."/>
            <person name="Ichikawa N."/>
        </authorList>
    </citation>
    <scope>NUCLEOTIDE SEQUENCE [LARGE SCALE GENOMIC DNA]</scope>
    <source>
        <strain evidence="8 11">NBRC 109767</strain>
    </source>
</reference>
<keyword evidence="5 6" id="KW-0472">Membrane</keyword>
<dbReference type="EMBL" id="QXRZ01000004">
    <property type="protein sequence ID" value="RIL42669.1"/>
    <property type="molecule type" value="Genomic_DNA"/>
</dbReference>
<feature type="transmembrane region" description="Helical" evidence="6">
    <location>
        <begin position="135"/>
        <end position="156"/>
    </location>
</feature>
<keyword evidence="11" id="KW-1185">Reference proteome</keyword>
<keyword evidence="2" id="KW-0813">Transport</keyword>
<feature type="transmembrane region" description="Helical" evidence="6">
    <location>
        <begin position="76"/>
        <end position="94"/>
    </location>
</feature>
<dbReference type="CDD" id="cd17489">
    <property type="entry name" value="MFS_YfcJ_like"/>
    <property type="match status" value="1"/>
</dbReference>
<evidence type="ECO:0000256" key="3">
    <source>
        <dbReference type="ARBA" id="ARBA00022692"/>
    </source>
</evidence>
<dbReference type="PANTHER" id="PTHR23531:SF1">
    <property type="entry name" value="QUINOLENE RESISTANCE PROTEIN NORA"/>
    <property type="match status" value="1"/>
</dbReference>
<evidence type="ECO:0000313" key="11">
    <source>
        <dbReference type="Proteomes" id="UP000321057"/>
    </source>
</evidence>
<name>A0A418HMX4_STAGA</name>
<feature type="transmembrane region" description="Helical" evidence="6">
    <location>
        <begin position="274"/>
        <end position="290"/>
    </location>
</feature>
<feature type="transmembrane region" description="Helical" evidence="6">
    <location>
        <begin position="12"/>
        <end position="32"/>
    </location>
</feature>
<feature type="transmembrane region" description="Helical" evidence="6">
    <location>
        <begin position="162"/>
        <end position="183"/>
    </location>
</feature>
<comment type="subcellular location">
    <subcellularLocation>
        <location evidence="1">Cell membrane</location>
        <topology evidence="1">Multi-pass membrane protein</topology>
    </subcellularLocation>
</comment>
<feature type="transmembrane region" description="Helical" evidence="6">
    <location>
        <begin position="296"/>
        <end position="316"/>
    </location>
</feature>
<dbReference type="InterPro" id="IPR020846">
    <property type="entry name" value="MFS_dom"/>
</dbReference>
<evidence type="ECO:0000256" key="4">
    <source>
        <dbReference type="ARBA" id="ARBA00022989"/>
    </source>
</evidence>
<dbReference type="GO" id="GO:0022857">
    <property type="term" value="F:transmembrane transporter activity"/>
    <property type="evidence" value="ECO:0007669"/>
    <property type="project" value="InterPro"/>
</dbReference>
<organism evidence="9 10">
    <name type="scientific">Staphylococcus gallinarum</name>
    <dbReference type="NCBI Taxonomy" id="1293"/>
    <lineage>
        <taxon>Bacteria</taxon>
        <taxon>Bacillati</taxon>
        <taxon>Bacillota</taxon>
        <taxon>Bacilli</taxon>
        <taxon>Bacillales</taxon>
        <taxon>Staphylococcaceae</taxon>
        <taxon>Staphylococcus</taxon>
    </lineage>
</organism>
<dbReference type="RefSeq" id="WP_042738036.1">
    <property type="nucleotide sequence ID" value="NZ_BKAX01000001.1"/>
</dbReference>